<proteinExistence type="inferred from homology"/>
<dbReference type="GO" id="GO:0016491">
    <property type="term" value="F:oxidoreductase activity"/>
    <property type="evidence" value="ECO:0007669"/>
    <property type="project" value="InterPro"/>
</dbReference>
<evidence type="ECO:0000313" key="3">
    <source>
        <dbReference type="EMBL" id="TFD63020.1"/>
    </source>
</evidence>
<protein>
    <submittedName>
        <fullName evidence="3">Nitroreductase family deazaflavin-dependent oxidoreductase</fullName>
    </submittedName>
</protein>
<dbReference type="PANTHER" id="PTHR39428">
    <property type="entry name" value="F420H(2)-DEPENDENT QUINONE REDUCTASE RV1261C"/>
    <property type="match status" value="1"/>
</dbReference>
<dbReference type="OrthoDB" id="8225825at2"/>
<reference evidence="3 4" key="1">
    <citation type="submission" date="2019-03" db="EMBL/GenBank/DDBJ databases">
        <title>Genomics of glacier-inhabiting Cryobacterium strains.</title>
        <authorList>
            <person name="Liu Q."/>
            <person name="Xin Y.-H."/>
        </authorList>
    </citation>
    <scope>NUCLEOTIDE SEQUENCE [LARGE SCALE GENOMIC DNA]</scope>
    <source>
        <strain evidence="3 4">Sr36</strain>
    </source>
</reference>
<dbReference type="Pfam" id="PF04075">
    <property type="entry name" value="F420H2_quin_red"/>
    <property type="match status" value="1"/>
</dbReference>
<dbReference type="EMBL" id="SOHK01000024">
    <property type="protein sequence ID" value="TFD63020.1"/>
    <property type="molecule type" value="Genomic_DNA"/>
</dbReference>
<dbReference type="GO" id="GO:0005886">
    <property type="term" value="C:plasma membrane"/>
    <property type="evidence" value="ECO:0007669"/>
    <property type="project" value="TreeGrafter"/>
</dbReference>
<dbReference type="NCBIfam" id="TIGR00026">
    <property type="entry name" value="hi_GC_TIGR00026"/>
    <property type="match status" value="1"/>
</dbReference>
<evidence type="ECO:0000313" key="4">
    <source>
        <dbReference type="Proteomes" id="UP000298154"/>
    </source>
</evidence>
<comment type="catalytic activity">
    <reaction evidence="2">
        <text>oxidized coenzyme F420-(gamma-L-Glu)(n) + a quinol + H(+) = reduced coenzyme F420-(gamma-L-Glu)(n) + a quinone</text>
        <dbReference type="Rhea" id="RHEA:39663"/>
        <dbReference type="Rhea" id="RHEA-COMP:12939"/>
        <dbReference type="Rhea" id="RHEA-COMP:14378"/>
        <dbReference type="ChEBI" id="CHEBI:15378"/>
        <dbReference type="ChEBI" id="CHEBI:24646"/>
        <dbReference type="ChEBI" id="CHEBI:132124"/>
        <dbReference type="ChEBI" id="CHEBI:133980"/>
        <dbReference type="ChEBI" id="CHEBI:139511"/>
    </reaction>
</comment>
<dbReference type="Proteomes" id="UP000298154">
    <property type="component" value="Unassembled WGS sequence"/>
</dbReference>
<comment type="caution">
    <text evidence="3">The sequence shown here is derived from an EMBL/GenBank/DDBJ whole genome shotgun (WGS) entry which is preliminary data.</text>
</comment>
<comment type="similarity">
    <text evidence="1">Belongs to the F420H(2)-dependent quinone reductase family.</text>
</comment>
<keyword evidence="4" id="KW-1185">Reference proteome</keyword>
<evidence type="ECO:0000256" key="2">
    <source>
        <dbReference type="ARBA" id="ARBA00049106"/>
    </source>
</evidence>
<gene>
    <name evidence="3" type="ORF">E3T47_15205</name>
</gene>
<dbReference type="RefSeq" id="WP_134464779.1">
    <property type="nucleotide sequence ID" value="NZ_SOHK01000024.1"/>
</dbReference>
<name>A0A4R9AJQ4_9MICO</name>
<accession>A0A4R9AJQ4</accession>
<evidence type="ECO:0000256" key="1">
    <source>
        <dbReference type="ARBA" id="ARBA00008710"/>
    </source>
</evidence>
<dbReference type="InterPro" id="IPR004378">
    <property type="entry name" value="F420H2_quin_Rdtase"/>
</dbReference>
<dbReference type="InterPro" id="IPR012349">
    <property type="entry name" value="Split_barrel_FMN-bd"/>
</dbReference>
<dbReference type="PANTHER" id="PTHR39428:SF3">
    <property type="entry name" value="DEAZAFLAVIN-DEPENDENT NITROREDUCTASE"/>
    <property type="match status" value="1"/>
</dbReference>
<dbReference type="AlphaFoldDB" id="A0A4R9AJQ4"/>
<organism evidence="3 4">
    <name type="scientific">Cryobacterium ruanii</name>
    <dbReference type="NCBI Taxonomy" id="1259197"/>
    <lineage>
        <taxon>Bacteria</taxon>
        <taxon>Bacillati</taxon>
        <taxon>Actinomycetota</taxon>
        <taxon>Actinomycetes</taxon>
        <taxon>Micrococcales</taxon>
        <taxon>Microbacteriaceae</taxon>
        <taxon>Cryobacterium</taxon>
    </lineage>
</organism>
<dbReference type="GO" id="GO:0070967">
    <property type="term" value="F:coenzyme F420 binding"/>
    <property type="evidence" value="ECO:0007669"/>
    <property type="project" value="TreeGrafter"/>
</dbReference>
<sequence>MKMRDRVTDLGMRTMNGVHRMVLGLSGGRLGWTIRTMQTVELHTTGRTTGKRRSTMLTAPVHEDGRYVLVASKGGDDRHPFWYLNLVAQPDVELTIRGVTRPFRARAASSVEKAALWPRIVAAYPGYGTYQGKTERAIPVVICEPRLTNDR</sequence>
<dbReference type="Gene3D" id="2.30.110.10">
    <property type="entry name" value="Electron Transport, Fmn-binding Protein, Chain A"/>
    <property type="match status" value="1"/>
</dbReference>